<feature type="region of interest" description="Disordered" evidence="1">
    <location>
        <begin position="1"/>
        <end position="31"/>
    </location>
</feature>
<dbReference type="Proteomes" id="UP000236333">
    <property type="component" value="Unassembled WGS sequence"/>
</dbReference>
<keyword evidence="3" id="KW-1185">Reference proteome</keyword>
<name>A0A2J8AF56_9CHLO</name>
<feature type="compositionally biased region" description="Gly residues" evidence="1">
    <location>
        <begin position="1"/>
        <end position="22"/>
    </location>
</feature>
<reference evidence="2 3" key="1">
    <citation type="journal article" date="2017" name="Mol. Biol. Evol.">
        <title>The 4-celled Tetrabaena socialis nuclear genome reveals the essential components for genetic control of cell number at the origin of multicellularity in the volvocine lineage.</title>
        <authorList>
            <person name="Featherston J."/>
            <person name="Arakaki Y."/>
            <person name="Hanschen E.R."/>
            <person name="Ferris P.J."/>
            <person name="Michod R.E."/>
            <person name="Olson B.J.S.C."/>
            <person name="Nozaki H."/>
            <person name="Durand P.M."/>
        </authorList>
    </citation>
    <scope>NUCLEOTIDE SEQUENCE [LARGE SCALE GENOMIC DNA]</scope>
    <source>
        <strain evidence="2 3">NIES-571</strain>
    </source>
</reference>
<feature type="non-terminal residue" evidence="2">
    <location>
        <position position="118"/>
    </location>
</feature>
<evidence type="ECO:0000313" key="3">
    <source>
        <dbReference type="Proteomes" id="UP000236333"/>
    </source>
</evidence>
<dbReference type="AlphaFoldDB" id="A0A2J8AF56"/>
<gene>
    <name evidence="2" type="ORF">TSOC_002043</name>
</gene>
<dbReference type="EMBL" id="PGGS01000037">
    <property type="protein sequence ID" value="PNH11149.1"/>
    <property type="molecule type" value="Genomic_DNA"/>
</dbReference>
<accession>A0A2J8AF56</accession>
<evidence type="ECO:0000313" key="2">
    <source>
        <dbReference type="EMBL" id="PNH11149.1"/>
    </source>
</evidence>
<feature type="region of interest" description="Disordered" evidence="1">
    <location>
        <begin position="52"/>
        <end position="118"/>
    </location>
</feature>
<organism evidence="2 3">
    <name type="scientific">Tetrabaena socialis</name>
    <dbReference type="NCBI Taxonomy" id="47790"/>
    <lineage>
        <taxon>Eukaryota</taxon>
        <taxon>Viridiplantae</taxon>
        <taxon>Chlorophyta</taxon>
        <taxon>core chlorophytes</taxon>
        <taxon>Chlorophyceae</taxon>
        <taxon>CS clade</taxon>
        <taxon>Chlamydomonadales</taxon>
        <taxon>Tetrabaenaceae</taxon>
        <taxon>Tetrabaena</taxon>
    </lineage>
</organism>
<evidence type="ECO:0000256" key="1">
    <source>
        <dbReference type="SAM" id="MobiDB-lite"/>
    </source>
</evidence>
<proteinExistence type="predicted"/>
<comment type="caution">
    <text evidence="2">The sequence shown here is derived from an EMBL/GenBank/DDBJ whole genome shotgun (WGS) entry which is preliminary data.</text>
</comment>
<sequence length="118" mass="10818">GGGAGRGGRGSGGGGSGGGGRSVGDVGALDSVGRCGDAAAIEPPTARWRLAAEGSGGALQSGGCLAAASRSRSQRPAFPSARPRAAPPQRAEQPGGAAVGGGEAAGGAERAGRGAGRG</sequence>
<protein>
    <submittedName>
        <fullName evidence="2">Uncharacterized protein</fullName>
    </submittedName>
</protein>
<feature type="non-terminal residue" evidence="2">
    <location>
        <position position="1"/>
    </location>
</feature>
<feature type="compositionally biased region" description="Low complexity" evidence="1">
    <location>
        <begin position="66"/>
        <end position="96"/>
    </location>
</feature>